<evidence type="ECO:0000256" key="14">
    <source>
        <dbReference type="PROSITE-ProRule" id="PRU00169"/>
    </source>
</evidence>
<dbReference type="CDD" id="cd00082">
    <property type="entry name" value="HisKA"/>
    <property type="match status" value="1"/>
</dbReference>
<dbReference type="Gene3D" id="3.40.50.2300">
    <property type="match status" value="1"/>
</dbReference>
<evidence type="ECO:0000256" key="10">
    <source>
        <dbReference type="ARBA" id="ARBA00022840"/>
    </source>
</evidence>
<evidence type="ECO:0000256" key="3">
    <source>
        <dbReference type="ARBA" id="ARBA00012438"/>
    </source>
</evidence>
<evidence type="ECO:0000259" key="19">
    <source>
        <dbReference type="PROSITE" id="PS50113"/>
    </source>
</evidence>
<keyword evidence="12" id="KW-0902">Two-component regulatory system</keyword>
<keyword evidence="8" id="KW-0547">Nucleotide-binding</keyword>
<keyword evidence="4" id="KW-1003">Cell membrane</keyword>
<dbReference type="InterPro" id="IPR035965">
    <property type="entry name" value="PAS-like_dom_sf"/>
</dbReference>
<evidence type="ECO:0000256" key="15">
    <source>
        <dbReference type="SAM" id="Phobius"/>
    </source>
</evidence>
<evidence type="ECO:0000256" key="1">
    <source>
        <dbReference type="ARBA" id="ARBA00000085"/>
    </source>
</evidence>
<dbReference type="Gene3D" id="3.30.565.10">
    <property type="entry name" value="Histidine kinase-like ATPase, C-terminal domain"/>
    <property type="match status" value="1"/>
</dbReference>
<reference evidence="21 22" key="2">
    <citation type="submission" date="2015-01" db="EMBL/GenBank/DDBJ databases">
        <title>Complete genome sequence of Pyrinomonas methylaliphatogenes type strain K22T.</title>
        <authorList>
            <person name="Lee K.C.Y."/>
            <person name="Power J.F."/>
            <person name="Dunfield P.F."/>
            <person name="Morgan X.C."/>
            <person name="Huttenhower C."/>
            <person name="Stott M.B."/>
        </authorList>
    </citation>
    <scope>NUCLEOTIDE SEQUENCE [LARGE SCALE GENOMIC DNA]</scope>
    <source>
        <strain evidence="21 22">K22</strain>
    </source>
</reference>
<dbReference type="SUPFAM" id="SSF52172">
    <property type="entry name" value="CheY-like"/>
    <property type="match status" value="1"/>
</dbReference>
<evidence type="ECO:0000256" key="6">
    <source>
        <dbReference type="ARBA" id="ARBA00022679"/>
    </source>
</evidence>
<dbReference type="PRINTS" id="PR00344">
    <property type="entry name" value="BCTRLSENSOR"/>
</dbReference>
<name>A0A0B6X123_9BACT</name>
<feature type="transmembrane region" description="Helical" evidence="15">
    <location>
        <begin position="98"/>
        <end position="117"/>
    </location>
</feature>
<feature type="transmembrane region" description="Helical" evidence="15">
    <location>
        <begin position="169"/>
        <end position="198"/>
    </location>
</feature>
<keyword evidence="13 15" id="KW-0472">Membrane</keyword>
<keyword evidence="22" id="KW-1185">Reference proteome</keyword>
<reference evidence="21 22" key="1">
    <citation type="submission" date="2013-12" db="EMBL/GenBank/DDBJ databases">
        <authorList>
            <person name="Stott M."/>
        </authorList>
    </citation>
    <scope>NUCLEOTIDE SEQUENCE [LARGE SCALE GENOMIC DNA]</scope>
    <source>
        <strain evidence="21 22">K22</strain>
    </source>
</reference>
<dbReference type="InterPro" id="IPR003660">
    <property type="entry name" value="HAMP_dom"/>
</dbReference>
<evidence type="ECO:0000256" key="5">
    <source>
        <dbReference type="ARBA" id="ARBA00022553"/>
    </source>
</evidence>
<dbReference type="EMBL" id="CBXV010000008">
    <property type="protein sequence ID" value="CDM66677.1"/>
    <property type="molecule type" value="Genomic_DNA"/>
</dbReference>
<dbReference type="InterPro" id="IPR033479">
    <property type="entry name" value="dCache_1"/>
</dbReference>
<dbReference type="SMART" id="SM00448">
    <property type="entry name" value="REC"/>
    <property type="match status" value="1"/>
</dbReference>
<dbReference type="InterPro" id="IPR029151">
    <property type="entry name" value="Sensor-like_sf"/>
</dbReference>
<feature type="modified residue" description="4-aspartylphosphate" evidence="14">
    <location>
        <position position="1265"/>
    </location>
</feature>
<dbReference type="SMART" id="SM00388">
    <property type="entry name" value="HisKA"/>
    <property type="match status" value="1"/>
</dbReference>
<sequence>MASRSRALLKEILIGIAFGVLGFIVNSWKLELLPGVYLIFGAVSTLLCAARYGPLSGGAAGLLAGLRTWWLWGQWFPASVLWLCGEGVFVGYARRRRLLYAVLSYWLLLGSWAVLLVQRYLFGLTWQTSLALGLRSLVNGFFCALIAEGILLLYSLLHRRRTQGEPQMGHASVISFALMLGIFIPVSLSIIGITRYILNETVESVRADALARATSTRRDISRRIETYRRTVEMTANLVRDEGIGLDDATRLNVLLDAARWQNPELAGMYVADEKGRAVAHSPQKGEKGESLIGTNYSDRQYYRDLMRTRRTVLSGVYQERKGKNAPTAAIAAPIFDKDSGRVIGFVAAWYDLKPFHDVAFVAISRNLRDQALITDADGYLIADSDRPAEDYKEPISIANTPLYRETSSSDMGVRMLNDSTGGARGLGSSSWVAWDTIPEANWKVIVKASLWSVEEFVIALYLKALAILSCLTLIAVLISHLIGRFLSRPFELLERGALRLASGDLSSRPSLSRMRTREAYRLAQAFSQMADSIEQALDEQHALTLRAKEAAREARAHAAWIAALDKIGQELSSTFDLLSICRAARRYASSQTRADNLIISDYDEATGKIACVYAWVGGEERDPHLFPPLFLSESVHSRCIRLRQPIIINDLSADDDESLAYSIGESASSVRSVFYLPLIACDRVVGTLQVQSHEPNSYSQADVERMMLLANHIAIAISNARLFEQVQQGKVDWETTFDSMSDGVFIFGEDGRLRRANRVAAEMENSSVEQLIGRRCCEVMTEDGGGTCLVAEAIGTGQRVARELRLSRFEHPLLITVEPLRAEGRICGAIAIARDLSDLRRAEEEAHTQRELVSQLIEFAQEAICAIDTRGRTRWFNRRLCEATGFSAEELQDGTLSEIVHSEDLERTRQALARALSGERNICEARFVRRDGEIRWFTASFSPVRTGDAISFVLVVARDVTDERRAAEQMELTNKLAAVGQLAAGVAHDFNNLLAVILGRAQLLKKHAIDERMKKSLEVIERAALDGAATVNRLQNFARRRTDEASEPVAIKQLLQDVLELTRTRWRDDALAKGIRYEVELAADEDAIVMGIASELREVFTNLIINALDAMPKGGRLLIEARRHEGKVILRFADTGVGMTEEVKRRIFEPFFTTKGHAGTGLGLAVSYGIIERHGGQIEVESELGRGTVFTITLPARDKASSSAPQESSGMSQTVCALIIDDEEIVRETLADILIEMGHTVVKASSGEEGLRWLEKSSFDVVFTDLSMPEMDGWTVARHVRARWPNVKLLLVTGYGATIELNGETADLVDAVISKPFVFDKISAALERVMAPQPLAS</sequence>
<dbReference type="Pfam" id="PF13185">
    <property type="entry name" value="GAF_2"/>
    <property type="match status" value="1"/>
</dbReference>
<dbReference type="SUPFAM" id="SSF55785">
    <property type="entry name" value="PYP-like sensor domain (PAS domain)"/>
    <property type="match status" value="2"/>
</dbReference>
<feature type="domain" description="Response regulatory" evidence="17">
    <location>
        <begin position="1216"/>
        <end position="1330"/>
    </location>
</feature>
<dbReference type="Gene3D" id="1.10.287.130">
    <property type="match status" value="1"/>
</dbReference>
<dbReference type="InterPro" id="IPR036097">
    <property type="entry name" value="HisK_dim/P_sf"/>
</dbReference>
<dbReference type="STRING" id="454194.PYK22_02710"/>
<keyword evidence="11 15" id="KW-1133">Transmembrane helix</keyword>
<evidence type="ECO:0000256" key="2">
    <source>
        <dbReference type="ARBA" id="ARBA00004651"/>
    </source>
</evidence>
<evidence type="ECO:0000256" key="4">
    <source>
        <dbReference type="ARBA" id="ARBA00022475"/>
    </source>
</evidence>
<evidence type="ECO:0000259" key="20">
    <source>
        <dbReference type="PROSITE" id="PS50885"/>
    </source>
</evidence>
<dbReference type="Gene3D" id="6.10.340.10">
    <property type="match status" value="1"/>
</dbReference>
<dbReference type="Pfam" id="PF08448">
    <property type="entry name" value="PAS_4"/>
    <property type="match status" value="2"/>
</dbReference>
<evidence type="ECO:0000313" key="21">
    <source>
        <dbReference type="EMBL" id="CDM66677.1"/>
    </source>
</evidence>
<dbReference type="SMART" id="SM00065">
    <property type="entry name" value="GAF"/>
    <property type="match status" value="1"/>
</dbReference>
<dbReference type="SMART" id="SM00091">
    <property type="entry name" value="PAS"/>
    <property type="match status" value="2"/>
</dbReference>
<evidence type="ECO:0000259" key="18">
    <source>
        <dbReference type="PROSITE" id="PS50112"/>
    </source>
</evidence>
<dbReference type="InterPro" id="IPR036890">
    <property type="entry name" value="HATPase_C_sf"/>
</dbReference>
<evidence type="ECO:0000259" key="17">
    <source>
        <dbReference type="PROSITE" id="PS50110"/>
    </source>
</evidence>
<dbReference type="OrthoDB" id="9815750at2"/>
<dbReference type="SMART" id="SM00086">
    <property type="entry name" value="PAC"/>
    <property type="match status" value="2"/>
</dbReference>
<proteinExistence type="predicted"/>
<keyword evidence="6" id="KW-0808">Transferase</keyword>
<dbReference type="SMART" id="SM00304">
    <property type="entry name" value="HAMP"/>
    <property type="match status" value="1"/>
</dbReference>
<feature type="transmembrane region" description="Helical" evidence="15">
    <location>
        <begin position="72"/>
        <end position="91"/>
    </location>
</feature>
<dbReference type="PROSITE" id="PS50113">
    <property type="entry name" value="PAC"/>
    <property type="match status" value="1"/>
</dbReference>
<dbReference type="InterPro" id="IPR004358">
    <property type="entry name" value="Sig_transdc_His_kin-like_C"/>
</dbReference>
<dbReference type="PANTHER" id="PTHR43065:SF42">
    <property type="entry name" value="TWO-COMPONENT SENSOR PPRA"/>
    <property type="match status" value="1"/>
</dbReference>
<keyword evidence="9" id="KW-0418">Kinase</keyword>
<dbReference type="SMART" id="SM00387">
    <property type="entry name" value="HATPase_c"/>
    <property type="match status" value="1"/>
</dbReference>
<dbReference type="InterPro" id="IPR001789">
    <property type="entry name" value="Sig_transdc_resp-reg_receiver"/>
</dbReference>
<dbReference type="PANTHER" id="PTHR43065">
    <property type="entry name" value="SENSOR HISTIDINE KINASE"/>
    <property type="match status" value="1"/>
</dbReference>
<evidence type="ECO:0000313" key="22">
    <source>
        <dbReference type="Proteomes" id="UP000031518"/>
    </source>
</evidence>
<dbReference type="InterPro" id="IPR005467">
    <property type="entry name" value="His_kinase_dom"/>
</dbReference>
<feature type="domain" description="PAC" evidence="19">
    <location>
        <begin position="921"/>
        <end position="972"/>
    </location>
</feature>
<dbReference type="NCBIfam" id="TIGR00229">
    <property type="entry name" value="sensory_box"/>
    <property type="match status" value="2"/>
</dbReference>
<dbReference type="InterPro" id="IPR001610">
    <property type="entry name" value="PAC"/>
</dbReference>
<dbReference type="Pfam" id="PF00072">
    <property type="entry name" value="Response_reg"/>
    <property type="match status" value="1"/>
</dbReference>
<dbReference type="InterPro" id="IPR011006">
    <property type="entry name" value="CheY-like_superfamily"/>
</dbReference>
<feature type="domain" description="HAMP" evidence="20">
    <location>
        <begin position="484"/>
        <end position="538"/>
    </location>
</feature>
<dbReference type="Pfam" id="PF02518">
    <property type="entry name" value="HATPase_c"/>
    <property type="match status" value="1"/>
</dbReference>
<dbReference type="InterPro" id="IPR003594">
    <property type="entry name" value="HATPase_dom"/>
</dbReference>
<comment type="subcellular location">
    <subcellularLocation>
        <location evidence="2">Cell membrane</location>
        <topology evidence="2">Multi-pass membrane protein</topology>
    </subcellularLocation>
</comment>
<keyword evidence="7 15" id="KW-0812">Transmembrane</keyword>
<dbReference type="InterPro" id="IPR029016">
    <property type="entry name" value="GAF-like_dom_sf"/>
</dbReference>
<feature type="domain" description="PAS" evidence="18">
    <location>
        <begin position="849"/>
        <end position="919"/>
    </location>
</feature>
<dbReference type="RefSeq" id="WP_060635678.1">
    <property type="nucleotide sequence ID" value="NZ_CBXV010000008.1"/>
</dbReference>
<feature type="domain" description="Histidine kinase" evidence="16">
    <location>
        <begin position="985"/>
        <end position="1198"/>
    </location>
</feature>
<dbReference type="Gene3D" id="3.30.450.40">
    <property type="match status" value="1"/>
</dbReference>
<protein>
    <recommendedName>
        <fullName evidence="3">histidine kinase</fullName>
        <ecNumber evidence="3">2.7.13.3</ecNumber>
    </recommendedName>
</protein>
<dbReference type="InterPro" id="IPR003661">
    <property type="entry name" value="HisK_dim/P_dom"/>
</dbReference>
<comment type="catalytic activity">
    <reaction evidence="1">
        <text>ATP + protein L-histidine = ADP + protein N-phospho-L-histidine.</text>
        <dbReference type="EC" id="2.7.13.3"/>
    </reaction>
</comment>
<dbReference type="InterPro" id="IPR013656">
    <property type="entry name" value="PAS_4"/>
</dbReference>
<dbReference type="CDD" id="cd06225">
    <property type="entry name" value="HAMP"/>
    <property type="match status" value="1"/>
</dbReference>
<accession>A0A0B6X123</accession>
<dbReference type="Proteomes" id="UP000031518">
    <property type="component" value="Unassembled WGS sequence"/>
</dbReference>
<dbReference type="CDD" id="cd00156">
    <property type="entry name" value="REC"/>
    <property type="match status" value="1"/>
</dbReference>
<dbReference type="Pfam" id="PF00672">
    <property type="entry name" value="HAMP"/>
    <property type="match status" value="1"/>
</dbReference>
<evidence type="ECO:0000256" key="8">
    <source>
        <dbReference type="ARBA" id="ARBA00022741"/>
    </source>
</evidence>
<dbReference type="CDD" id="cd12914">
    <property type="entry name" value="PDC1_DGC_like"/>
    <property type="match status" value="1"/>
</dbReference>
<dbReference type="InterPro" id="IPR003018">
    <property type="entry name" value="GAF"/>
</dbReference>
<dbReference type="SUPFAM" id="SSF103190">
    <property type="entry name" value="Sensory domain-like"/>
    <property type="match status" value="1"/>
</dbReference>
<keyword evidence="10" id="KW-0067">ATP-binding</keyword>
<dbReference type="PROSITE" id="PS50109">
    <property type="entry name" value="HIS_KIN"/>
    <property type="match status" value="1"/>
</dbReference>
<gene>
    <name evidence="21" type="ORF">PYK22_02710</name>
</gene>
<evidence type="ECO:0000256" key="12">
    <source>
        <dbReference type="ARBA" id="ARBA00023012"/>
    </source>
</evidence>
<dbReference type="SUPFAM" id="SSF55781">
    <property type="entry name" value="GAF domain-like"/>
    <property type="match status" value="1"/>
</dbReference>
<feature type="transmembrane region" description="Helical" evidence="15">
    <location>
        <begin position="137"/>
        <end position="157"/>
    </location>
</feature>
<dbReference type="SUPFAM" id="SSF47384">
    <property type="entry name" value="Homodimeric domain of signal transducing histidine kinase"/>
    <property type="match status" value="1"/>
</dbReference>
<dbReference type="Pfam" id="PF00512">
    <property type="entry name" value="HisKA"/>
    <property type="match status" value="1"/>
</dbReference>
<dbReference type="EC" id="2.7.13.3" evidence="3"/>
<evidence type="ECO:0000256" key="11">
    <source>
        <dbReference type="ARBA" id="ARBA00022989"/>
    </source>
</evidence>
<evidence type="ECO:0000256" key="7">
    <source>
        <dbReference type="ARBA" id="ARBA00022692"/>
    </source>
</evidence>
<dbReference type="Pfam" id="PF02743">
    <property type="entry name" value="dCache_1"/>
    <property type="match status" value="1"/>
</dbReference>
<dbReference type="PROSITE" id="PS50885">
    <property type="entry name" value="HAMP"/>
    <property type="match status" value="1"/>
</dbReference>
<dbReference type="CDD" id="cd00130">
    <property type="entry name" value="PAS"/>
    <property type="match status" value="1"/>
</dbReference>
<dbReference type="PROSITE" id="PS50112">
    <property type="entry name" value="PAS"/>
    <property type="match status" value="1"/>
</dbReference>
<organism evidence="21 22">
    <name type="scientific">Pyrinomonas methylaliphatogenes</name>
    <dbReference type="NCBI Taxonomy" id="454194"/>
    <lineage>
        <taxon>Bacteria</taxon>
        <taxon>Pseudomonadati</taxon>
        <taxon>Acidobacteriota</taxon>
        <taxon>Blastocatellia</taxon>
        <taxon>Blastocatellales</taxon>
        <taxon>Pyrinomonadaceae</taxon>
        <taxon>Pyrinomonas</taxon>
    </lineage>
</organism>
<evidence type="ECO:0000259" key="16">
    <source>
        <dbReference type="PROSITE" id="PS50109"/>
    </source>
</evidence>
<keyword evidence="5 14" id="KW-0597">Phosphoprotein</keyword>
<dbReference type="GO" id="GO:0005524">
    <property type="term" value="F:ATP binding"/>
    <property type="evidence" value="ECO:0007669"/>
    <property type="project" value="UniProtKB-KW"/>
</dbReference>
<evidence type="ECO:0000256" key="13">
    <source>
        <dbReference type="ARBA" id="ARBA00023136"/>
    </source>
</evidence>
<feature type="transmembrane region" description="Helical" evidence="15">
    <location>
        <begin position="35"/>
        <end position="52"/>
    </location>
</feature>
<dbReference type="InterPro" id="IPR000014">
    <property type="entry name" value="PAS"/>
</dbReference>
<dbReference type="GO" id="GO:0005886">
    <property type="term" value="C:plasma membrane"/>
    <property type="evidence" value="ECO:0007669"/>
    <property type="project" value="UniProtKB-SubCell"/>
</dbReference>
<dbReference type="PROSITE" id="PS50110">
    <property type="entry name" value="RESPONSE_REGULATORY"/>
    <property type="match status" value="1"/>
</dbReference>
<evidence type="ECO:0000256" key="9">
    <source>
        <dbReference type="ARBA" id="ARBA00022777"/>
    </source>
</evidence>
<dbReference type="GO" id="GO:0000155">
    <property type="term" value="F:phosphorelay sensor kinase activity"/>
    <property type="evidence" value="ECO:0007669"/>
    <property type="project" value="InterPro"/>
</dbReference>
<dbReference type="SUPFAM" id="SSF55874">
    <property type="entry name" value="ATPase domain of HSP90 chaperone/DNA topoisomerase II/histidine kinase"/>
    <property type="match status" value="1"/>
</dbReference>
<dbReference type="Gene3D" id="3.30.450.20">
    <property type="entry name" value="PAS domain"/>
    <property type="match status" value="3"/>
</dbReference>
<dbReference type="InterPro" id="IPR000700">
    <property type="entry name" value="PAS-assoc_C"/>
</dbReference>